<proteinExistence type="predicted"/>
<name>A0A8S5M9Y6_9CAUD</name>
<evidence type="ECO:0000313" key="2">
    <source>
        <dbReference type="EMBL" id="DAD78763.1"/>
    </source>
</evidence>
<dbReference type="InterPro" id="IPR029492">
    <property type="entry name" value="DUF4435"/>
</dbReference>
<sequence>MNSSRFEMMMNSIKKPCVLRLKLIKDKSPNKPLFIFEGSDDYDFYYHAMNLCAFDKDFSHIKGSGKDQSIALYDELSSENSEFLDSTYFFVDQDYSLFCYSNKNIFTLPFYAIESPLSDNRVIKHFLISSFKLDEANKELIDRLMTFYESAKKDFHEGIKKISIQLYMSRILNLSVEFPSNAQIFKAIKKDSVTFKLNDIPEITSRLNNMSNDEKTYHDIISNLDEELLIRGKYVYYFICEWLMVIKKYIHCRIDSAIALDNTRALPLCQVPKAQYNHTDLSISRLAPSCKKVKEFGEFLRQI</sequence>
<reference evidence="2" key="1">
    <citation type="journal article" date="2021" name="Proc. Natl. Acad. Sci. U.S.A.">
        <title>A Catalog of Tens of Thousands of Viruses from Human Metagenomes Reveals Hidden Associations with Chronic Diseases.</title>
        <authorList>
            <person name="Tisza M.J."/>
            <person name="Buck C.B."/>
        </authorList>
    </citation>
    <scope>NUCLEOTIDE SEQUENCE</scope>
    <source>
        <strain evidence="2">CtfvB24</strain>
    </source>
</reference>
<protein>
    <recommendedName>
        <fullName evidence="1">DUF4435 domain-containing protein</fullName>
    </recommendedName>
</protein>
<dbReference type="EMBL" id="BK014851">
    <property type="protein sequence ID" value="DAD78763.1"/>
    <property type="molecule type" value="Genomic_DNA"/>
</dbReference>
<accession>A0A8S5M9Y6</accession>
<evidence type="ECO:0000259" key="1">
    <source>
        <dbReference type="Pfam" id="PF14491"/>
    </source>
</evidence>
<feature type="domain" description="DUF4435" evidence="1">
    <location>
        <begin position="31"/>
        <end position="248"/>
    </location>
</feature>
<dbReference type="Pfam" id="PF14491">
    <property type="entry name" value="DUF4435"/>
    <property type="match status" value="1"/>
</dbReference>
<organism evidence="2">
    <name type="scientific">Myoviridae sp. ctfvB24</name>
    <dbReference type="NCBI Taxonomy" id="2826679"/>
    <lineage>
        <taxon>Viruses</taxon>
        <taxon>Duplodnaviria</taxon>
        <taxon>Heunggongvirae</taxon>
        <taxon>Uroviricota</taxon>
        <taxon>Caudoviricetes</taxon>
    </lineage>
</organism>